<organism evidence="2 3">
    <name type="scientific">Glossina pallidipes</name>
    <name type="common">Tsetse fly</name>
    <dbReference type="NCBI Taxonomy" id="7398"/>
    <lineage>
        <taxon>Eukaryota</taxon>
        <taxon>Metazoa</taxon>
        <taxon>Ecdysozoa</taxon>
        <taxon>Arthropoda</taxon>
        <taxon>Hexapoda</taxon>
        <taxon>Insecta</taxon>
        <taxon>Pterygota</taxon>
        <taxon>Neoptera</taxon>
        <taxon>Endopterygota</taxon>
        <taxon>Diptera</taxon>
        <taxon>Brachycera</taxon>
        <taxon>Muscomorpha</taxon>
        <taxon>Hippoboscoidea</taxon>
        <taxon>Glossinidae</taxon>
        <taxon>Glossina</taxon>
    </lineage>
</organism>
<feature type="compositionally biased region" description="Polar residues" evidence="1">
    <location>
        <begin position="1"/>
        <end position="12"/>
    </location>
</feature>
<keyword evidence="3" id="KW-1185">Reference proteome</keyword>
<dbReference type="EnsemblMetazoa" id="GPAI031606-RA">
    <property type="protein sequence ID" value="GPAI031606-PA"/>
    <property type="gene ID" value="GPAI031606"/>
</dbReference>
<evidence type="ECO:0000313" key="2">
    <source>
        <dbReference type="EnsemblMetazoa" id="GPAI031606-PA"/>
    </source>
</evidence>
<reference evidence="2" key="2">
    <citation type="submission" date="2020-05" db="UniProtKB">
        <authorList>
            <consortium name="EnsemblMetazoa"/>
        </authorList>
    </citation>
    <scope>IDENTIFICATION</scope>
    <source>
        <strain evidence="2">IAEA</strain>
    </source>
</reference>
<proteinExistence type="predicted"/>
<evidence type="ECO:0000256" key="1">
    <source>
        <dbReference type="SAM" id="MobiDB-lite"/>
    </source>
</evidence>
<dbReference type="AlphaFoldDB" id="A0A1B0A1H5"/>
<protein>
    <submittedName>
        <fullName evidence="2">Uncharacterized protein</fullName>
    </submittedName>
</protein>
<dbReference type="Proteomes" id="UP000092445">
    <property type="component" value="Unassembled WGS sequence"/>
</dbReference>
<dbReference type="VEuPathDB" id="VectorBase:GPAI031606"/>
<feature type="region of interest" description="Disordered" evidence="1">
    <location>
        <begin position="1"/>
        <end position="21"/>
    </location>
</feature>
<sequence>MSCNNAGQSLQPESILDPCSDVNSTRLPSQLQFTIQLPEALRASLESSGSTKYAILVDESSDADTVEGPDPPRLAALLQAFGANTTTKQSNEFYDAAAVYNNCIN</sequence>
<name>A0A1B0A1H5_GLOPL</name>
<reference evidence="3" key="1">
    <citation type="submission" date="2014-03" db="EMBL/GenBank/DDBJ databases">
        <authorList>
            <person name="Aksoy S."/>
            <person name="Warren W."/>
            <person name="Wilson R.K."/>
        </authorList>
    </citation>
    <scope>NUCLEOTIDE SEQUENCE [LARGE SCALE GENOMIC DNA]</scope>
    <source>
        <strain evidence="3">IAEA</strain>
    </source>
</reference>
<accession>A0A1B0A1H5</accession>
<evidence type="ECO:0000313" key="3">
    <source>
        <dbReference type="Proteomes" id="UP000092445"/>
    </source>
</evidence>